<dbReference type="GO" id="GO:0005739">
    <property type="term" value="C:mitochondrion"/>
    <property type="evidence" value="ECO:0007669"/>
    <property type="project" value="TreeGrafter"/>
</dbReference>
<dbReference type="PRINTS" id="PR00081">
    <property type="entry name" value="GDHRDH"/>
</dbReference>
<dbReference type="PANTHER" id="PTHR43658:SF8">
    <property type="entry name" value="17-BETA-HYDROXYSTEROID DEHYDROGENASE 14-RELATED"/>
    <property type="match status" value="1"/>
</dbReference>
<accession>A0A4Y2F6X0</accession>
<evidence type="ECO:0000256" key="12">
    <source>
        <dbReference type="ARBA" id="ARBA00051831"/>
    </source>
</evidence>
<comment type="catalytic activity">
    <reaction evidence="7">
        <text>5alpha-androstane-3alpha,17beta-diol + NAD(+) = 17beta-hydroxy-5alpha-androstan-3-one + NADH + H(+)</text>
        <dbReference type="Rhea" id="RHEA:42004"/>
        <dbReference type="ChEBI" id="CHEBI:15378"/>
        <dbReference type="ChEBI" id="CHEBI:16330"/>
        <dbReference type="ChEBI" id="CHEBI:36713"/>
        <dbReference type="ChEBI" id="CHEBI:57540"/>
        <dbReference type="ChEBI" id="CHEBI:57945"/>
        <dbReference type="EC" id="1.1.1.53"/>
    </reaction>
    <physiologicalReaction direction="right-to-left" evidence="7">
        <dbReference type="Rhea" id="RHEA:42006"/>
    </physiologicalReaction>
</comment>
<dbReference type="GO" id="GO:0008210">
    <property type="term" value="P:estrogen metabolic process"/>
    <property type="evidence" value="ECO:0007669"/>
    <property type="project" value="TreeGrafter"/>
</dbReference>
<evidence type="ECO:0000256" key="3">
    <source>
        <dbReference type="ARBA" id="ARBA00024071"/>
    </source>
</evidence>
<keyword evidence="22" id="KW-1185">Reference proteome</keyword>
<dbReference type="Proteomes" id="UP000499080">
    <property type="component" value="Unassembled WGS sequence"/>
</dbReference>
<comment type="caution">
    <text evidence="21">The sequence shown here is derived from an EMBL/GenBank/DDBJ whole genome shotgun (WGS) entry which is preliminary data.</text>
</comment>
<evidence type="ECO:0000256" key="11">
    <source>
        <dbReference type="ARBA" id="ARBA00051637"/>
    </source>
</evidence>
<dbReference type="PANTHER" id="PTHR43658">
    <property type="entry name" value="SHORT-CHAIN DEHYDROGENASE/REDUCTASE"/>
    <property type="match status" value="1"/>
</dbReference>
<comment type="catalytic activity">
    <reaction evidence="15">
        <text>11-dehydrocorticosterone + NAD(+) = pregn-4-ene-3,11,20,21-tetraone + NADH + H(+)</text>
        <dbReference type="Rhea" id="RHEA:42020"/>
        <dbReference type="ChEBI" id="CHEBI:15378"/>
        <dbReference type="ChEBI" id="CHEBI:57540"/>
        <dbReference type="ChEBI" id="CHEBI:57945"/>
        <dbReference type="ChEBI" id="CHEBI:78600"/>
        <dbReference type="ChEBI" id="CHEBI:78601"/>
    </reaction>
    <physiologicalReaction direction="left-to-right" evidence="15">
        <dbReference type="Rhea" id="RHEA:42021"/>
    </physiologicalReaction>
</comment>
<dbReference type="GO" id="GO:0003857">
    <property type="term" value="F:(3S)-3-hydroxyacyl-CoA dehydrogenase (NAD+) activity"/>
    <property type="evidence" value="ECO:0007669"/>
    <property type="project" value="UniProtKB-EC"/>
</dbReference>
<comment type="catalytic activity">
    <reaction evidence="10">
        <text>(3S)-3-hydroxybutanoyl-CoA + NAD(+) = acetoacetyl-CoA + NADH + H(+)</text>
        <dbReference type="Rhea" id="RHEA:30799"/>
        <dbReference type="ChEBI" id="CHEBI:15378"/>
        <dbReference type="ChEBI" id="CHEBI:57286"/>
        <dbReference type="ChEBI" id="CHEBI:57316"/>
        <dbReference type="ChEBI" id="CHEBI:57540"/>
        <dbReference type="ChEBI" id="CHEBI:57945"/>
    </reaction>
    <physiologicalReaction direction="left-to-right" evidence="10">
        <dbReference type="Rhea" id="RHEA:30800"/>
    </physiologicalReaction>
    <physiologicalReaction direction="right-to-left" evidence="10">
        <dbReference type="Rhea" id="RHEA:30801"/>
    </physiologicalReaction>
</comment>
<evidence type="ECO:0000256" key="2">
    <source>
        <dbReference type="ARBA" id="ARBA00023002"/>
    </source>
</evidence>
<dbReference type="SUPFAM" id="SSF51735">
    <property type="entry name" value="NAD(P)-binding Rossmann-fold domains"/>
    <property type="match status" value="1"/>
</dbReference>
<evidence type="ECO:0000256" key="10">
    <source>
        <dbReference type="ARBA" id="ARBA00051004"/>
    </source>
</evidence>
<evidence type="ECO:0000256" key="20">
    <source>
        <dbReference type="RuleBase" id="RU000363"/>
    </source>
</evidence>
<comment type="catalytic activity">
    <reaction evidence="11">
        <text>3beta,7beta-dihydroxy-5beta-cholan-24-oate + NAD(+) = 3beta-hydroxy-7-oxo-5beta-cholan-24-oate + NADH + H(+)</text>
        <dbReference type="Rhea" id="RHEA:42024"/>
        <dbReference type="ChEBI" id="CHEBI:15378"/>
        <dbReference type="ChEBI" id="CHEBI:57540"/>
        <dbReference type="ChEBI" id="CHEBI:57945"/>
        <dbReference type="ChEBI" id="CHEBI:78602"/>
        <dbReference type="ChEBI" id="CHEBI:78603"/>
    </reaction>
    <physiologicalReaction direction="left-to-right" evidence="11">
        <dbReference type="Rhea" id="RHEA:42025"/>
    </physiologicalReaction>
</comment>
<reference evidence="21 22" key="1">
    <citation type="journal article" date="2019" name="Sci. Rep.">
        <title>Orb-weaving spider Araneus ventricosus genome elucidates the spidroin gene catalogue.</title>
        <authorList>
            <person name="Kono N."/>
            <person name="Nakamura H."/>
            <person name="Ohtoshi R."/>
            <person name="Moran D.A.P."/>
            <person name="Shinohara A."/>
            <person name="Yoshida Y."/>
            <person name="Fujiwara M."/>
            <person name="Mori M."/>
            <person name="Tomita M."/>
            <person name="Arakawa K."/>
        </authorList>
    </citation>
    <scope>NUCLEOTIDE SEQUENCE [LARGE SCALE GENOMIC DNA]</scope>
</reference>
<keyword evidence="2" id="KW-0560">Oxidoreductase</keyword>
<evidence type="ECO:0000256" key="4">
    <source>
        <dbReference type="ARBA" id="ARBA00024072"/>
    </source>
</evidence>
<evidence type="ECO:0000256" key="16">
    <source>
        <dbReference type="ARBA" id="ARBA00072938"/>
    </source>
</evidence>
<dbReference type="Pfam" id="PF00106">
    <property type="entry name" value="adh_short"/>
    <property type="match status" value="1"/>
</dbReference>
<evidence type="ECO:0000256" key="15">
    <source>
        <dbReference type="ARBA" id="ARBA00052668"/>
    </source>
</evidence>
<evidence type="ECO:0000256" key="1">
    <source>
        <dbReference type="ARBA" id="ARBA00006484"/>
    </source>
</evidence>
<evidence type="ECO:0000256" key="17">
    <source>
        <dbReference type="ARBA" id="ARBA00079624"/>
    </source>
</evidence>
<dbReference type="GO" id="GO:0004303">
    <property type="term" value="F:estradiol 17-beta-dehydrogenase [NAD(P)+] activity"/>
    <property type="evidence" value="ECO:0007669"/>
    <property type="project" value="UniProtKB-EC"/>
</dbReference>
<evidence type="ECO:0000256" key="13">
    <source>
        <dbReference type="ARBA" id="ARBA00052095"/>
    </source>
</evidence>
<dbReference type="GO" id="GO:0008209">
    <property type="term" value="P:androgen metabolic process"/>
    <property type="evidence" value="ECO:0007669"/>
    <property type="project" value="TreeGrafter"/>
</dbReference>
<evidence type="ECO:0000256" key="5">
    <source>
        <dbReference type="ARBA" id="ARBA00049381"/>
    </source>
</evidence>
<evidence type="ECO:0000256" key="9">
    <source>
        <dbReference type="ARBA" id="ARBA00050927"/>
    </source>
</evidence>
<dbReference type="FunFam" id="3.40.50.720:FF:000215">
    <property type="entry name" value="3-hydroxyacyl-CoA dehydrogenase type-2"/>
    <property type="match status" value="1"/>
</dbReference>
<protein>
    <recommendedName>
        <fullName evidence="16">3-hydroxyacyl-CoA dehydrogenase type-2</fullName>
        <ecNumber evidence="3">1.1.1.53</ecNumber>
        <ecNumber evidence="4">1.1.1.62</ecNumber>
    </recommendedName>
    <alternativeName>
        <fullName evidence="18">3-hydroxyacyl-CoA dehydrogenase type II</fullName>
    </alternativeName>
    <alternativeName>
        <fullName evidence="19">Mitochondrial ribonuclease P protein 2</fullName>
    </alternativeName>
    <alternativeName>
        <fullName evidence="17">Type II HADH</fullName>
    </alternativeName>
</protein>
<comment type="similarity">
    <text evidence="1 20">Belongs to the short-chain dehydrogenases/reductases (SDR) family.</text>
</comment>
<dbReference type="OrthoDB" id="1274115at2759"/>
<dbReference type="EC" id="1.1.1.53" evidence="3"/>
<dbReference type="InterPro" id="IPR002347">
    <property type="entry name" value="SDR_fam"/>
</dbReference>
<organism evidence="21 22">
    <name type="scientific">Araneus ventricosus</name>
    <name type="common">Orbweaver spider</name>
    <name type="synonym">Epeira ventricosa</name>
    <dbReference type="NCBI Taxonomy" id="182803"/>
    <lineage>
        <taxon>Eukaryota</taxon>
        <taxon>Metazoa</taxon>
        <taxon>Ecdysozoa</taxon>
        <taxon>Arthropoda</taxon>
        <taxon>Chelicerata</taxon>
        <taxon>Arachnida</taxon>
        <taxon>Araneae</taxon>
        <taxon>Araneomorphae</taxon>
        <taxon>Entelegynae</taxon>
        <taxon>Araneoidea</taxon>
        <taxon>Araneidae</taxon>
        <taxon>Araneus</taxon>
    </lineage>
</organism>
<dbReference type="EC" id="1.1.1.62" evidence="4"/>
<dbReference type="EMBL" id="BGPR01000804">
    <property type="protein sequence ID" value="GBM36146.1"/>
    <property type="molecule type" value="Genomic_DNA"/>
</dbReference>
<dbReference type="GO" id="GO:0047044">
    <property type="term" value="F:androstan-3-alpha,17-beta-diol dehydrogenase (NAD+) activity"/>
    <property type="evidence" value="ECO:0007669"/>
    <property type="project" value="UniProtKB-EC"/>
</dbReference>
<sequence>MALNRSLKGLVALVTGGASGLGRATAEKFVKQGVNVVICDLPTSSGATVAKSLGKNCLYSPADVCSPDDVESALNVVKSNFEKLDVVVNCAGVSTAFKIYNFLKDRAQSLEDIEKLLKVNTAGTFNVNRLAIKMLAKNTPDEEGQRGILINTSGISAFEGLMGQGAFSASCRAIASMTMPTARDLAHLGIRCCTIAPGFIETELNSTLPEEVVKFISDTTPFPKRFGKPEEFVHIVQCIIENPMLNGEVIRLDGGSRFHL</sequence>
<comment type="catalytic activity">
    <reaction evidence="8">
        <text>17beta-hydroxy-5alpha-androstan-3-one + NAD(+) = 5alpha-androstan-3,17-dione + NADH + H(+)</text>
        <dbReference type="Rhea" id="RHEA:41992"/>
        <dbReference type="ChEBI" id="CHEBI:15378"/>
        <dbReference type="ChEBI" id="CHEBI:15994"/>
        <dbReference type="ChEBI" id="CHEBI:16330"/>
        <dbReference type="ChEBI" id="CHEBI:57540"/>
        <dbReference type="ChEBI" id="CHEBI:57945"/>
    </reaction>
    <physiologicalReaction direction="left-to-right" evidence="8">
        <dbReference type="Rhea" id="RHEA:41993"/>
    </physiologicalReaction>
</comment>
<evidence type="ECO:0000256" key="7">
    <source>
        <dbReference type="ARBA" id="ARBA00050365"/>
    </source>
</evidence>
<comment type="catalytic activity">
    <reaction evidence="12">
        <text>ursodeoxycholate + NAD(+) = 7-oxolithocholate + NADH + H(+)</text>
        <dbReference type="Rhea" id="RHEA:42028"/>
        <dbReference type="ChEBI" id="CHEBI:15378"/>
        <dbReference type="ChEBI" id="CHEBI:57540"/>
        <dbReference type="ChEBI" id="CHEBI:57945"/>
        <dbReference type="ChEBI" id="CHEBI:78604"/>
        <dbReference type="ChEBI" id="CHEBI:78605"/>
    </reaction>
    <physiologicalReaction direction="left-to-right" evidence="12">
        <dbReference type="Rhea" id="RHEA:42029"/>
    </physiologicalReaction>
</comment>
<evidence type="ECO:0000256" key="8">
    <source>
        <dbReference type="ARBA" id="ARBA00050435"/>
    </source>
</evidence>
<evidence type="ECO:0000256" key="6">
    <source>
        <dbReference type="ARBA" id="ARBA00050141"/>
    </source>
</evidence>
<dbReference type="AlphaFoldDB" id="A0A4Y2F6X0"/>
<evidence type="ECO:0000256" key="14">
    <source>
        <dbReference type="ARBA" id="ARBA00052417"/>
    </source>
</evidence>
<name>A0A4Y2F6X0_ARAVE</name>
<evidence type="ECO:0000313" key="21">
    <source>
        <dbReference type="EMBL" id="GBM36146.1"/>
    </source>
</evidence>
<evidence type="ECO:0000313" key="22">
    <source>
        <dbReference type="Proteomes" id="UP000499080"/>
    </source>
</evidence>
<evidence type="ECO:0000256" key="18">
    <source>
        <dbReference type="ARBA" id="ARBA00082293"/>
    </source>
</evidence>
<comment type="catalytic activity">
    <reaction evidence="14">
        <text>cortisone + NAD(+) = 17alpha-hydroxypregn-4-en-3,11,20-trione-21-al + NADH + H(+)</text>
        <dbReference type="Rhea" id="RHEA:42016"/>
        <dbReference type="ChEBI" id="CHEBI:15378"/>
        <dbReference type="ChEBI" id="CHEBI:16962"/>
        <dbReference type="ChEBI" id="CHEBI:57540"/>
        <dbReference type="ChEBI" id="CHEBI:57945"/>
        <dbReference type="ChEBI" id="CHEBI:78596"/>
    </reaction>
    <physiologicalReaction direction="left-to-right" evidence="14">
        <dbReference type="Rhea" id="RHEA:42017"/>
    </physiologicalReaction>
</comment>
<comment type="catalytic activity">
    <reaction evidence="6">
        <text>a (3S)-3-hydroxyacyl-CoA + NAD(+) = a 3-oxoacyl-CoA + NADH + H(+)</text>
        <dbReference type="Rhea" id="RHEA:22432"/>
        <dbReference type="ChEBI" id="CHEBI:15378"/>
        <dbReference type="ChEBI" id="CHEBI:57318"/>
        <dbReference type="ChEBI" id="CHEBI:57540"/>
        <dbReference type="ChEBI" id="CHEBI:57945"/>
        <dbReference type="ChEBI" id="CHEBI:90726"/>
        <dbReference type="EC" id="1.1.1.35"/>
    </reaction>
    <physiologicalReaction direction="left-to-right" evidence="6">
        <dbReference type="Rhea" id="RHEA:22433"/>
    </physiologicalReaction>
    <physiologicalReaction direction="right-to-left" evidence="6">
        <dbReference type="Rhea" id="RHEA:22434"/>
    </physiologicalReaction>
</comment>
<comment type="catalytic activity">
    <reaction evidence="9">
        <text>cortisol + NAD(+) = 11beta,17alpha-dihydroxypregn-4-ene-3,20,21-trione + NADH + H(+)</text>
        <dbReference type="Rhea" id="RHEA:42012"/>
        <dbReference type="ChEBI" id="CHEBI:15378"/>
        <dbReference type="ChEBI" id="CHEBI:17650"/>
        <dbReference type="ChEBI" id="CHEBI:57540"/>
        <dbReference type="ChEBI" id="CHEBI:57945"/>
        <dbReference type="ChEBI" id="CHEBI:78595"/>
    </reaction>
    <physiologicalReaction direction="left-to-right" evidence="9">
        <dbReference type="Rhea" id="RHEA:42013"/>
    </physiologicalReaction>
</comment>
<evidence type="ECO:0000256" key="19">
    <source>
        <dbReference type="ARBA" id="ARBA00082399"/>
    </source>
</evidence>
<comment type="catalytic activity">
    <reaction evidence="5">
        <text>17beta-estradiol + NAD(+) = estrone + NADH + H(+)</text>
        <dbReference type="Rhea" id="RHEA:24612"/>
        <dbReference type="ChEBI" id="CHEBI:15378"/>
        <dbReference type="ChEBI" id="CHEBI:16469"/>
        <dbReference type="ChEBI" id="CHEBI:17263"/>
        <dbReference type="ChEBI" id="CHEBI:57540"/>
        <dbReference type="ChEBI" id="CHEBI:57945"/>
        <dbReference type="EC" id="1.1.1.62"/>
    </reaction>
    <physiologicalReaction direction="left-to-right" evidence="5">
        <dbReference type="Rhea" id="RHEA:24613"/>
    </physiologicalReaction>
</comment>
<proteinExistence type="inferred from homology"/>
<gene>
    <name evidence="21" type="primary">HSD17B10_1</name>
    <name evidence="21" type="ORF">AVEN_31347_1</name>
</gene>
<comment type="catalytic activity">
    <reaction evidence="13">
        <text>5alpha-pregnan-20beta-ol-3-one + NAD(+) = 5alpha-pregnane-3,20-dione + NADH + H(+)</text>
        <dbReference type="Rhea" id="RHEA:42008"/>
        <dbReference type="ChEBI" id="CHEBI:15378"/>
        <dbReference type="ChEBI" id="CHEBI:28952"/>
        <dbReference type="ChEBI" id="CHEBI:57540"/>
        <dbReference type="ChEBI" id="CHEBI:57945"/>
        <dbReference type="ChEBI" id="CHEBI:78594"/>
    </reaction>
    <physiologicalReaction direction="left-to-right" evidence="13">
        <dbReference type="Rhea" id="RHEA:42009"/>
    </physiologicalReaction>
</comment>
<dbReference type="InterPro" id="IPR036291">
    <property type="entry name" value="NAD(P)-bd_dom_sf"/>
</dbReference>
<dbReference type="GO" id="GO:0006631">
    <property type="term" value="P:fatty acid metabolic process"/>
    <property type="evidence" value="ECO:0007669"/>
    <property type="project" value="TreeGrafter"/>
</dbReference>
<dbReference type="Gene3D" id="3.40.50.720">
    <property type="entry name" value="NAD(P)-binding Rossmann-like Domain"/>
    <property type="match status" value="1"/>
</dbReference>
<dbReference type="PRINTS" id="PR00080">
    <property type="entry name" value="SDRFAMILY"/>
</dbReference>